<keyword evidence="1" id="KW-0812">Transmembrane</keyword>
<keyword evidence="1" id="KW-1133">Transmembrane helix</keyword>
<dbReference type="Proteomes" id="UP000217154">
    <property type="component" value="Chromosome"/>
</dbReference>
<evidence type="ECO:0000313" key="3">
    <source>
        <dbReference type="Proteomes" id="UP000217154"/>
    </source>
</evidence>
<protein>
    <submittedName>
        <fullName evidence="2">Uncharacterized protein</fullName>
    </submittedName>
</protein>
<organism evidence="2 3">
    <name type="scientific">Variovorax boronicumulans</name>
    <dbReference type="NCBI Taxonomy" id="436515"/>
    <lineage>
        <taxon>Bacteria</taxon>
        <taxon>Pseudomonadati</taxon>
        <taxon>Pseudomonadota</taxon>
        <taxon>Betaproteobacteria</taxon>
        <taxon>Burkholderiales</taxon>
        <taxon>Comamonadaceae</taxon>
        <taxon>Variovorax</taxon>
    </lineage>
</organism>
<dbReference type="RefSeq" id="WP_095745054.1">
    <property type="nucleotide sequence ID" value="NZ_CP023284.1"/>
</dbReference>
<feature type="transmembrane region" description="Helical" evidence="1">
    <location>
        <begin position="149"/>
        <end position="177"/>
    </location>
</feature>
<feature type="transmembrane region" description="Helical" evidence="1">
    <location>
        <begin position="43"/>
        <end position="67"/>
    </location>
</feature>
<evidence type="ECO:0000313" key="2">
    <source>
        <dbReference type="EMBL" id="ATA54441.1"/>
    </source>
</evidence>
<feature type="transmembrane region" description="Helical" evidence="1">
    <location>
        <begin position="107"/>
        <end position="129"/>
    </location>
</feature>
<feature type="transmembrane region" description="Helical" evidence="1">
    <location>
        <begin position="73"/>
        <end position="95"/>
    </location>
</feature>
<dbReference type="AlphaFoldDB" id="A0A250DJY7"/>
<dbReference type="KEGG" id="vbo:CKY39_15355"/>
<name>A0A250DJY7_9BURK</name>
<accession>A0A250DJY7</accession>
<reference evidence="2 3" key="1">
    <citation type="submission" date="2017-09" db="EMBL/GenBank/DDBJ databases">
        <title>The diverse metabolic capabilities of V. boronicumulans make it an excellent choice for continued studies on novel biodegradation.</title>
        <authorList>
            <person name="Sun S."/>
        </authorList>
    </citation>
    <scope>NUCLEOTIDE SEQUENCE [LARGE SCALE GENOMIC DNA]</scope>
    <source>
        <strain evidence="2 3">J1</strain>
    </source>
</reference>
<keyword evidence="1" id="KW-0472">Membrane</keyword>
<dbReference type="EMBL" id="CP023284">
    <property type="protein sequence ID" value="ATA54441.1"/>
    <property type="molecule type" value="Genomic_DNA"/>
</dbReference>
<proteinExistence type="predicted"/>
<feature type="transmembrane region" description="Helical" evidence="1">
    <location>
        <begin position="6"/>
        <end position="31"/>
    </location>
</feature>
<evidence type="ECO:0000256" key="1">
    <source>
        <dbReference type="SAM" id="Phobius"/>
    </source>
</evidence>
<gene>
    <name evidence="2" type="ORF">CKY39_15355</name>
</gene>
<sequence>MASLWPWLAVAGMGVLHGLNPTTGWMFAAAWGLRSHDRAQALWALWPIGVGHVASVALVVIAVAFGLSMDRGLLQWLAGGLFAAVALVHLSGRLPAMARAPAGHAGLALWSFMMSTAHGAGLMLVPALIPLCMGDAAKGAMSGSLVPAFAAVALHTAAMLATTGLMAVGAGAGVGWLRRFTRRSPAMPH</sequence>